<dbReference type="EMBL" id="PFFQ01000004">
    <property type="protein sequence ID" value="PIW19331.1"/>
    <property type="molecule type" value="Genomic_DNA"/>
</dbReference>
<proteinExistence type="predicted"/>
<organism evidence="1 2">
    <name type="scientific">bacterium (Candidatus Blackallbacteria) CG17_big_fil_post_rev_8_21_14_2_50_48_46</name>
    <dbReference type="NCBI Taxonomy" id="2014261"/>
    <lineage>
        <taxon>Bacteria</taxon>
        <taxon>Candidatus Blackallbacteria</taxon>
    </lineage>
</organism>
<gene>
    <name evidence="1" type="ORF">COW36_00390</name>
</gene>
<reference evidence="1 2" key="1">
    <citation type="submission" date="2017-09" db="EMBL/GenBank/DDBJ databases">
        <title>Depth-based differentiation of microbial function through sediment-hosted aquifers and enrichment of novel symbionts in the deep terrestrial subsurface.</title>
        <authorList>
            <person name="Probst A.J."/>
            <person name="Ladd B."/>
            <person name="Jarett J.K."/>
            <person name="Geller-Mcgrath D.E."/>
            <person name="Sieber C.M."/>
            <person name="Emerson J.B."/>
            <person name="Anantharaman K."/>
            <person name="Thomas B.C."/>
            <person name="Malmstrom R."/>
            <person name="Stieglmeier M."/>
            <person name="Klingl A."/>
            <person name="Woyke T."/>
            <person name="Ryan C.M."/>
            <person name="Banfield J.F."/>
        </authorList>
    </citation>
    <scope>NUCLEOTIDE SEQUENCE [LARGE SCALE GENOMIC DNA]</scope>
    <source>
        <strain evidence="1">CG17_big_fil_post_rev_8_21_14_2_50_48_46</strain>
    </source>
</reference>
<evidence type="ECO:0000313" key="1">
    <source>
        <dbReference type="EMBL" id="PIW19331.1"/>
    </source>
</evidence>
<name>A0A2M7GAX7_9BACT</name>
<comment type="caution">
    <text evidence="1">The sequence shown here is derived from an EMBL/GenBank/DDBJ whole genome shotgun (WGS) entry which is preliminary data.</text>
</comment>
<protein>
    <submittedName>
        <fullName evidence="1">Uncharacterized protein</fullName>
    </submittedName>
</protein>
<dbReference type="Proteomes" id="UP000231019">
    <property type="component" value="Unassembled WGS sequence"/>
</dbReference>
<evidence type="ECO:0000313" key="2">
    <source>
        <dbReference type="Proteomes" id="UP000231019"/>
    </source>
</evidence>
<sequence length="152" mass="17726">MVQVGLDIVALHQDPLMTKRIQSGKFRINKELNEEWLDIQNNGPYVLNIQGRVLACMERQGLRSSPRGFRCLRKALIRANTTIPLNPGDKIRIYTGEQPPTPTRIEQERLARVLWMVQSTYLWIPEGHEVHVYFSQEDLNKGKPPLSRYIYR</sequence>
<accession>A0A2M7GAX7</accession>
<dbReference type="AlphaFoldDB" id="A0A2M7GAX7"/>